<dbReference type="EnsemblMetazoa" id="XM_022789739">
    <property type="protein sequence ID" value="XP_022645474"/>
    <property type="gene ID" value="LOC111243739"/>
</dbReference>
<name>A0A7M7JB03_VARDE</name>
<dbReference type="RefSeq" id="XP_022645474.1">
    <property type="nucleotide sequence ID" value="XM_022789739.1"/>
</dbReference>
<keyword evidence="2" id="KW-0812">Transmembrane</keyword>
<evidence type="ECO:0000256" key="2">
    <source>
        <dbReference type="SAM" id="Phobius"/>
    </source>
</evidence>
<evidence type="ECO:0000313" key="4">
    <source>
        <dbReference type="EnsemblMetazoa" id="XP_022645474"/>
    </source>
</evidence>
<proteinExistence type="predicted"/>
<dbReference type="KEGG" id="vde:111243739"/>
<accession>A0A7M7JB03</accession>
<dbReference type="GeneID" id="111243739"/>
<keyword evidence="5" id="KW-1185">Reference proteome</keyword>
<feature type="region of interest" description="Disordered" evidence="1">
    <location>
        <begin position="477"/>
        <end position="499"/>
    </location>
</feature>
<keyword evidence="2" id="KW-0472">Membrane</keyword>
<keyword evidence="3" id="KW-0732">Signal</keyword>
<evidence type="ECO:0000256" key="3">
    <source>
        <dbReference type="SAM" id="SignalP"/>
    </source>
</evidence>
<reference evidence="4" key="1">
    <citation type="submission" date="2021-01" db="UniProtKB">
        <authorList>
            <consortium name="EnsemblMetazoa"/>
        </authorList>
    </citation>
    <scope>IDENTIFICATION</scope>
</reference>
<feature type="transmembrane region" description="Helical" evidence="2">
    <location>
        <begin position="510"/>
        <end position="530"/>
    </location>
</feature>
<protein>
    <submittedName>
        <fullName evidence="4">Uncharacterized protein</fullName>
    </submittedName>
</protein>
<evidence type="ECO:0000313" key="5">
    <source>
        <dbReference type="Proteomes" id="UP000594260"/>
    </source>
</evidence>
<feature type="chain" id="PRO_5029809749" evidence="3">
    <location>
        <begin position="21"/>
        <end position="535"/>
    </location>
</feature>
<feature type="signal peptide" evidence="3">
    <location>
        <begin position="1"/>
        <end position="20"/>
    </location>
</feature>
<dbReference type="Proteomes" id="UP000594260">
    <property type="component" value="Unplaced"/>
</dbReference>
<dbReference type="AlphaFoldDB" id="A0A7M7JB03"/>
<dbReference type="InParanoid" id="A0A7M7JB03"/>
<keyword evidence="2" id="KW-1133">Transmembrane helix</keyword>
<organism evidence="4 5">
    <name type="scientific">Varroa destructor</name>
    <name type="common">Honeybee mite</name>
    <dbReference type="NCBI Taxonomy" id="109461"/>
    <lineage>
        <taxon>Eukaryota</taxon>
        <taxon>Metazoa</taxon>
        <taxon>Ecdysozoa</taxon>
        <taxon>Arthropoda</taxon>
        <taxon>Chelicerata</taxon>
        <taxon>Arachnida</taxon>
        <taxon>Acari</taxon>
        <taxon>Parasitiformes</taxon>
        <taxon>Mesostigmata</taxon>
        <taxon>Gamasina</taxon>
        <taxon>Dermanyssoidea</taxon>
        <taxon>Varroidae</taxon>
        <taxon>Varroa</taxon>
    </lineage>
</organism>
<evidence type="ECO:0000256" key="1">
    <source>
        <dbReference type="SAM" id="MobiDB-lite"/>
    </source>
</evidence>
<sequence length="535" mass="60047">MALLLIVLTGFFYLIQPTKATRYPLVVHNVRQENDSALGFVSAPTYTNAVNVMFFGQDETTPKDGFHLDYAGSLCRPLHCTEQASASHCRIACIKSIWIQTKNQTHVCFHSYNPGFYSCPLQDGALRAMYVMPLLVVDIGRFFHIALDFLMLPEDFPNDYFVEAKNQVSISVHKGIPYVSGLFDDRLNEKIGKSVYRIDFQLRNGERRTIKFCLETHIDSSPSLPYSYVILIGYKPGHNSLSLYVKTELALCTSYLLGVSYLHFQEVQFSTGKVSLKMKMRIDKKVECPYIQQKLKYLPGQCRKYIFKSLILEKAGGKTCLDIQPSSLTNNLVPKPTERTTLLITPTQSSMVTNLEESSMSTIDRDTASTKHLPSSAASFLFYQQSRSTSIPEVPTTLPDITTANDLYVRRKTSPIDTTLVPANWNTEAIRTSAGAFTQHQPFSAPAYINLNDKHTKALGLQTNNFIVTENIQPSPYDTKKMTDPGSTSNILPSRPDHRRASSGYNFRCVFIGAILMAFTILVILCLITYTSNAS</sequence>